<organism evidence="1 2">
    <name type="scientific">Trema orientale</name>
    <name type="common">Charcoal tree</name>
    <name type="synonym">Celtis orientalis</name>
    <dbReference type="NCBI Taxonomy" id="63057"/>
    <lineage>
        <taxon>Eukaryota</taxon>
        <taxon>Viridiplantae</taxon>
        <taxon>Streptophyta</taxon>
        <taxon>Embryophyta</taxon>
        <taxon>Tracheophyta</taxon>
        <taxon>Spermatophyta</taxon>
        <taxon>Magnoliopsida</taxon>
        <taxon>eudicotyledons</taxon>
        <taxon>Gunneridae</taxon>
        <taxon>Pentapetalae</taxon>
        <taxon>rosids</taxon>
        <taxon>fabids</taxon>
        <taxon>Rosales</taxon>
        <taxon>Cannabaceae</taxon>
        <taxon>Trema</taxon>
    </lineage>
</organism>
<dbReference type="EMBL" id="JXTC01000101">
    <property type="protein sequence ID" value="PON88845.1"/>
    <property type="molecule type" value="Genomic_DNA"/>
</dbReference>
<name>A0A2P5ETM1_TREOI</name>
<comment type="caution">
    <text evidence="1">The sequence shown here is derived from an EMBL/GenBank/DDBJ whole genome shotgun (WGS) entry which is preliminary data.</text>
</comment>
<dbReference type="InParanoid" id="A0A2P5ETM1"/>
<evidence type="ECO:0000313" key="1">
    <source>
        <dbReference type="EMBL" id="PON88845.1"/>
    </source>
</evidence>
<protein>
    <submittedName>
        <fullName evidence="1">Uncharacterized protein</fullName>
    </submittedName>
</protein>
<accession>A0A2P5ETM1</accession>
<reference evidence="2" key="1">
    <citation type="submission" date="2016-06" db="EMBL/GenBank/DDBJ databases">
        <title>Parallel loss of symbiosis genes in relatives of nitrogen-fixing non-legume Parasponia.</title>
        <authorList>
            <person name="Van Velzen R."/>
            <person name="Holmer R."/>
            <person name="Bu F."/>
            <person name="Rutten L."/>
            <person name="Van Zeijl A."/>
            <person name="Liu W."/>
            <person name="Santuari L."/>
            <person name="Cao Q."/>
            <person name="Sharma T."/>
            <person name="Shen D."/>
            <person name="Roswanjaya Y."/>
            <person name="Wardhani T."/>
            <person name="Kalhor M.S."/>
            <person name="Jansen J."/>
            <person name="Van den Hoogen J."/>
            <person name="Gungor B."/>
            <person name="Hartog M."/>
            <person name="Hontelez J."/>
            <person name="Verver J."/>
            <person name="Yang W.-C."/>
            <person name="Schijlen E."/>
            <person name="Repin R."/>
            <person name="Schilthuizen M."/>
            <person name="Schranz E."/>
            <person name="Heidstra R."/>
            <person name="Miyata K."/>
            <person name="Fedorova E."/>
            <person name="Kohlen W."/>
            <person name="Bisseling T."/>
            <person name="Smit S."/>
            <person name="Geurts R."/>
        </authorList>
    </citation>
    <scope>NUCLEOTIDE SEQUENCE [LARGE SCALE GENOMIC DNA]</scope>
    <source>
        <strain evidence="2">cv. RG33-2</strain>
    </source>
</reference>
<dbReference type="Proteomes" id="UP000237000">
    <property type="component" value="Unassembled WGS sequence"/>
</dbReference>
<dbReference type="AlphaFoldDB" id="A0A2P5ETM1"/>
<keyword evidence="2" id="KW-1185">Reference proteome</keyword>
<evidence type="ECO:0000313" key="2">
    <source>
        <dbReference type="Proteomes" id="UP000237000"/>
    </source>
</evidence>
<sequence length="180" mass="20855">MDSIEQSMMAYLCDWHNQMQSHFWLIDGKMDLAITKSKPFQNVFLEQFSILWDHFASTEFNKVCTQNSKNRSKQLYNLGQGSTIMTSQMHSRGNPKTDELMNAIDYFEDHHHKSISWRNKYMQHEHAEMATTRAEVLTQAEAHAQTEPREAISSADSMLGLKLIDESQIMSQALGTRSRH</sequence>
<proteinExistence type="predicted"/>
<gene>
    <name evidence="1" type="ORF">TorRG33x02_153600</name>
</gene>
<dbReference type="OrthoDB" id="10485843at2759"/>